<feature type="transmembrane region" description="Helical" evidence="2">
    <location>
        <begin position="98"/>
        <end position="118"/>
    </location>
</feature>
<keyword evidence="2" id="KW-1133">Transmembrane helix</keyword>
<feature type="transmembrane region" description="Helical" evidence="2">
    <location>
        <begin position="12"/>
        <end position="35"/>
    </location>
</feature>
<evidence type="ECO:0000313" key="3">
    <source>
        <dbReference type="EMBL" id="MBC6468903.1"/>
    </source>
</evidence>
<proteinExistence type="predicted"/>
<dbReference type="Proteomes" id="UP000805614">
    <property type="component" value="Unassembled WGS sequence"/>
</dbReference>
<feature type="region of interest" description="Disordered" evidence="1">
    <location>
        <begin position="507"/>
        <end position="541"/>
    </location>
</feature>
<evidence type="ECO:0000256" key="2">
    <source>
        <dbReference type="SAM" id="Phobius"/>
    </source>
</evidence>
<accession>A0ABR7LW43</accession>
<dbReference type="EMBL" id="JABVEC010000022">
    <property type="protein sequence ID" value="MBC6468903.1"/>
    <property type="molecule type" value="Genomic_DNA"/>
</dbReference>
<keyword evidence="2" id="KW-0812">Transmembrane</keyword>
<comment type="caution">
    <text evidence="3">The sequence shown here is derived from an EMBL/GenBank/DDBJ whole genome shotgun (WGS) entry which is preliminary data.</text>
</comment>
<evidence type="ECO:0000256" key="1">
    <source>
        <dbReference type="SAM" id="MobiDB-lite"/>
    </source>
</evidence>
<sequence>MTPGKRAAWIAALWLWIPVLVGLVGLFLHMFMSGWKLTQVLTLWFDRSFLPRGDLFTLPAVTWLWIAIGLLLTALVLSLDEYAELDVDWTSPGRAITVGLLVLTGVGLVLAPMPGALWDNDKDRERFYSSATVFHVPNLAGPPSSMAKLVEGSRPGRDGCDRLGRHDVRSCIKVGNGYPALRWESRTSSLAAARTAMKAAASPVAGVNVMESSFTYQWGSSPNTGQWSAVLDGSGGTPAYGVAQWDGRTNSAQVCRFGTGNRFQRAFGGSGRNSLRNLLADRHPDLIYTDKDIWGYCQGDRPVIVIAVQRPIDYRNRTVTVAAGVLILEGSASGRPDITHRPRVRPGELPGPVYPISLVRTQRDAAQWAAGRGEHNDSFGLEPTGFETQKANPGEYLLRGADRRLYYVTPLTPRDTSSELFVAYGVVPADQVDSGRLNRYDLYTLTDGDPNIADLNALNVKAKSASCGGTLEQFIPLGGQDWRVYGVDGGQTLCYIDVSVNGQVQPRTVRQPTAESGRPAPSSGAEQGRRPEKAECGRAPDELNDRELAECLADFAEEVRRRAGRG</sequence>
<name>A0ABR7LW43_9ACTN</name>
<organism evidence="3 4">
    <name type="scientific">Actinomadura alba</name>
    <dbReference type="NCBI Taxonomy" id="406431"/>
    <lineage>
        <taxon>Bacteria</taxon>
        <taxon>Bacillati</taxon>
        <taxon>Actinomycetota</taxon>
        <taxon>Actinomycetes</taxon>
        <taxon>Streptosporangiales</taxon>
        <taxon>Thermomonosporaceae</taxon>
        <taxon>Actinomadura</taxon>
    </lineage>
</organism>
<dbReference type="RefSeq" id="WP_187245951.1">
    <property type="nucleotide sequence ID" value="NZ_BAAAOK010000001.1"/>
</dbReference>
<keyword evidence="4" id="KW-1185">Reference proteome</keyword>
<evidence type="ECO:0000313" key="4">
    <source>
        <dbReference type="Proteomes" id="UP000805614"/>
    </source>
</evidence>
<feature type="compositionally biased region" description="Basic and acidic residues" evidence="1">
    <location>
        <begin position="527"/>
        <end position="541"/>
    </location>
</feature>
<feature type="transmembrane region" description="Helical" evidence="2">
    <location>
        <begin position="55"/>
        <end position="77"/>
    </location>
</feature>
<reference evidence="3 4" key="1">
    <citation type="submission" date="2020-06" db="EMBL/GenBank/DDBJ databases">
        <title>Actinomadura xiongansis sp. nov., isolated from soil of Baiyangdian.</title>
        <authorList>
            <person name="Zhang X."/>
        </authorList>
    </citation>
    <scope>NUCLEOTIDE SEQUENCE [LARGE SCALE GENOMIC DNA]</scope>
    <source>
        <strain evidence="3 4">HBUM206468</strain>
    </source>
</reference>
<gene>
    <name evidence="3" type="ORF">HKK74_25915</name>
</gene>
<keyword evidence="2" id="KW-0472">Membrane</keyword>
<protein>
    <submittedName>
        <fullName evidence="3">Uncharacterized protein</fullName>
    </submittedName>
</protein>